<name>A0A2J8A9Z4_9CHLO</name>
<dbReference type="Pfam" id="PF00530">
    <property type="entry name" value="SRCR"/>
    <property type="match status" value="1"/>
</dbReference>
<protein>
    <recommendedName>
        <fullName evidence="2">SRCR domain-containing protein</fullName>
    </recommendedName>
</protein>
<evidence type="ECO:0000313" key="4">
    <source>
        <dbReference type="Proteomes" id="UP000236333"/>
    </source>
</evidence>
<comment type="caution">
    <text evidence="3">The sequence shown here is derived from an EMBL/GenBank/DDBJ whole genome shotgun (WGS) entry which is preliminary data.</text>
</comment>
<reference evidence="3 4" key="1">
    <citation type="journal article" date="2017" name="Mol. Biol. Evol.">
        <title>The 4-celled Tetrabaena socialis nuclear genome reveals the essential components for genetic control of cell number at the origin of multicellularity in the volvocine lineage.</title>
        <authorList>
            <person name="Featherston J."/>
            <person name="Arakaki Y."/>
            <person name="Hanschen E.R."/>
            <person name="Ferris P.J."/>
            <person name="Michod R.E."/>
            <person name="Olson B.J.S.C."/>
            <person name="Nozaki H."/>
            <person name="Durand P.M."/>
        </authorList>
    </citation>
    <scope>NUCLEOTIDE SEQUENCE [LARGE SCALE GENOMIC DNA]</scope>
    <source>
        <strain evidence="3 4">NIES-571</strain>
    </source>
</reference>
<dbReference type="Gene3D" id="3.10.250.10">
    <property type="entry name" value="SRCR-like domain"/>
    <property type="match status" value="1"/>
</dbReference>
<keyword evidence="4" id="KW-1185">Reference proteome</keyword>
<evidence type="ECO:0000256" key="1">
    <source>
        <dbReference type="ARBA" id="ARBA00023157"/>
    </source>
</evidence>
<dbReference type="InterPro" id="IPR036772">
    <property type="entry name" value="SRCR-like_dom_sf"/>
</dbReference>
<proteinExistence type="predicted"/>
<dbReference type="EMBL" id="PGGS01000094">
    <property type="protein sequence ID" value="PNH09348.1"/>
    <property type="molecule type" value="Genomic_DNA"/>
</dbReference>
<organism evidence="3 4">
    <name type="scientific">Tetrabaena socialis</name>
    <dbReference type="NCBI Taxonomy" id="47790"/>
    <lineage>
        <taxon>Eukaryota</taxon>
        <taxon>Viridiplantae</taxon>
        <taxon>Chlorophyta</taxon>
        <taxon>core chlorophytes</taxon>
        <taxon>Chlorophyceae</taxon>
        <taxon>CS clade</taxon>
        <taxon>Chlamydomonadales</taxon>
        <taxon>Tetrabaenaceae</taxon>
        <taxon>Tetrabaena</taxon>
    </lineage>
</organism>
<evidence type="ECO:0000259" key="2">
    <source>
        <dbReference type="PROSITE" id="PS50287"/>
    </source>
</evidence>
<keyword evidence="1" id="KW-1015">Disulfide bond</keyword>
<feature type="domain" description="SRCR" evidence="2">
    <location>
        <begin position="1"/>
        <end position="103"/>
    </location>
</feature>
<dbReference type="GO" id="GO:0016020">
    <property type="term" value="C:membrane"/>
    <property type="evidence" value="ECO:0007669"/>
    <property type="project" value="InterPro"/>
</dbReference>
<feature type="non-terminal residue" evidence="3">
    <location>
        <position position="126"/>
    </location>
</feature>
<evidence type="ECO:0000313" key="3">
    <source>
        <dbReference type="EMBL" id="PNH09348.1"/>
    </source>
</evidence>
<dbReference type="Proteomes" id="UP000236333">
    <property type="component" value="Unassembled WGS sequence"/>
</dbReference>
<gene>
    <name evidence="3" type="ORF">TSOC_004031</name>
</gene>
<dbReference type="PROSITE" id="PS50287">
    <property type="entry name" value="SRCR_2"/>
    <property type="match status" value="1"/>
</dbReference>
<dbReference type="InterPro" id="IPR001190">
    <property type="entry name" value="SRCR"/>
</dbReference>
<sequence>MYSSGSDGILKLYWAGEWRLPYMAPEDQPLSREAARVVCSSMGMKEAATQPPNPFDYGWPRGPILPVLEAVVCSGAEASLLQCGLRVGTVQVDGSTPVAVACVDLGEWESSREGGAETFRQGPGTM</sequence>
<dbReference type="SUPFAM" id="SSF56487">
    <property type="entry name" value="SRCR-like"/>
    <property type="match status" value="1"/>
</dbReference>
<accession>A0A2J8A9Z4</accession>
<dbReference type="AlphaFoldDB" id="A0A2J8A9Z4"/>